<dbReference type="InterPro" id="IPR007527">
    <property type="entry name" value="Znf_SWIM"/>
</dbReference>
<dbReference type="EMBL" id="OV651818">
    <property type="protein sequence ID" value="CAH1111410.1"/>
    <property type="molecule type" value="Genomic_DNA"/>
</dbReference>
<keyword evidence="1" id="KW-0862">Zinc</keyword>
<proteinExistence type="predicted"/>
<dbReference type="Proteomes" id="UP001153636">
    <property type="component" value="Chromosome 6"/>
</dbReference>
<feature type="domain" description="SWIM-type" evidence="2">
    <location>
        <begin position="76"/>
        <end position="107"/>
    </location>
</feature>
<reference evidence="3" key="1">
    <citation type="submission" date="2022-01" db="EMBL/GenBank/DDBJ databases">
        <authorList>
            <person name="King R."/>
        </authorList>
    </citation>
    <scope>NUCLEOTIDE SEQUENCE</scope>
</reference>
<evidence type="ECO:0000313" key="4">
    <source>
        <dbReference type="Proteomes" id="UP001153636"/>
    </source>
</evidence>
<organism evidence="3 4">
    <name type="scientific">Psylliodes chrysocephalus</name>
    <dbReference type="NCBI Taxonomy" id="3402493"/>
    <lineage>
        <taxon>Eukaryota</taxon>
        <taxon>Metazoa</taxon>
        <taxon>Ecdysozoa</taxon>
        <taxon>Arthropoda</taxon>
        <taxon>Hexapoda</taxon>
        <taxon>Insecta</taxon>
        <taxon>Pterygota</taxon>
        <taxon>Neoptera</taxon>
        <taxon>Endopterygota</taxon>
        <taxon>Coleoptera</taxon>
        <taxon>Polyphaga</taxon>
        <taxon>Cucujiformia</taxon>
        <taxon>Chrysomeloidea</taxon>
        <taxon>Chrysomelidae</taxon>
        <taxon>Galerucinae</taxon>
        <taxon>Alticini</taxon>
        <taxon>Psylliodes</taxon>
    </lineage>
</organism>
<dbReference type="PANTHER" id="PTHR35385:SF2">
    <property type="entry name" value="PROTEIN B, PUTATIVE-RELATED"/>
    <property type="match status" value="1"/>
</dbReference>
<evidence type="ECO:0000259" key="2">
    <source>
        <dbReference type="PROSITE" id="PS50966"/>
    </source>
</evidence>
<keyword evidence="1" id="KW-0863">Zinc-finger</keyword>
<sequence>MFLENSNEDKNIFEILSNAQINPTDRQIYHLHEGWRKNKNELIHNKLRLEAKYLNIKQYQETVYGVCSEKYNNLIYNVCTETATCDCPNGQGGRFCKHLCAVELYSSFSLSSAPSLSVEDRKEFARIALGEEIPTEFFEDMMVAPTDEYQKHDTSSGMEVNYSHEWELQENLENVATSIQDLCTDELSQNIKNFLKVIEENKSVEMNNAVKKFNQKLSKLTTPSDIISFFHNIKSVQRQRTIRVQPTSISRRRV</sequence>
<dbReference type="AlphaFoldDB" id="A0A9P0GIW2"/>
<evidence type="ECO:0000313" key="3">
    <source>
        <dbReference type="EMBL" id="CAH1111410.1"/>
    </source>
</evidence>
<evidence type="ECO:0000256" key="1">
    <source>
        <dbReference type="PROSITE-ProRule" id="PRU00325"/>
    </source>
</evidence>
<protein>
    <recommendedName>
        <fullName evidence="2">SWIM-type domain-containing protein</fullName>
    </recommendedName>
</protein>
<dbReference type="GO" id="GO:0008270">
    <property type="term" value="F:zinc ion binding"/>
    <property type="evidence" value="ECO:0007669"/>
    <property type="project" value="UniProtKB-KW"/>
</dbReference>
<gene>
    <name evidence="3" type="ORF">PSYICH_LOCUS12746</name>
</gene>
<accession>A0A9P0GIW2</accession>
<keyword evidence="1" id="KW-0479">Metal-binding</keyword>
<dbReference type="PANTHER" id="PTHR35385">
    <property type="entry name" value="PROTEIN B, PUTATIVE-RELATED-RELATED"/>
    <property type="match status" value="1"/>
</dbReference>
<name>A0A9P0GIW2_9CUCU</name>
<dbReference type="Pfam" id="PF04434">
    <property type="entry name" value="SWIM"/>
    <property type="match status" value="1"/>
</dbReference>
<keyword evidence="4" id="KW-1185">Reference proteome</keyword>
<dbReference type="OrthoDB" id="6582261at2759"/>
<dbReference type="PROSITE" id="PS50966">
    <property type="entry name" value="ZF_SWIM"/>
    <property type="match status" value="1"/>
</dbReference>